<organism evidence="2 3">
    <name type="scientific">Aeoliella straminimaris</name>
    <dbReference type="NCBI Taxonomy" id="2954799"/>
    <lineage>
        <taxon>Bacteria</taxon>
        <taxon>Pseudomonadati</taxon>
        <taxon>Planctomycetota</taxon>
        <taxon>Planctomycetia</taxon>
        <taxon>Pirellulales</taxon>
        <taxon>Lacipirellulaceae</taxon>
        <taxon>Aeoliella</taxon>
    </lineage>
</organism>
<dbReference type="EMBL" id="JAMXLR010000051">
    <property type="protein sequence ID" value="MCO6045118.1"/>
    <property type="molecule type" value="Genomic_DNA"/>
</dbReference>
<gene>
    <name evidence="2" type="ORF">NG895_14500</name>
</gene>
<keyword evidence="1" id="KW-0732">Signal</keyword>
<dbReference type="AlphaFoldDB" id="A0A9X2JHZ0"/>
<evidence type="ECO:0000313" key="2">
    <source>
        <dbReference type="EMBL" id="MCO6045118.1"/>
    </source>
</evidence>
<feature type="chain" id="PRO_5040879818" evidence="1">
    <location>
        <begin position="21"/>
        <end position="209"/>
    </location>
</feature>
<dbReference type="RefSeq" id="WP_252853229.1">
    <property type="nucleotide sequence ID" value="NZ_JAMXLR010000051.1"/>
</dbReference>
<sequence>MTRILAAVLLCAASSVGCSAVSGLNARGPIPSQQAMNQSAPRPAIQRAAYDQPSMGLSDMECNCPGFEGGCGEGMCGCGDGVVDGMVSCALDCHGAGCGDACGGYQGGCYGGGCQGGMGACMCGGQGRCGACCRKIRAILAAGCVCGGQGQCPCCQHVKTMIGGPIMGGTDAIYNFNPGPPAAQTAYPYYTTRGPRDFFLDNPPSIGPY</sequence>
<keyword evidence="3" id="KW-1185">Reference proteome</keyword>
<feature type="signal peptide" evidence="1">
    <location>
        <begin position="1"/>
        <end position="20"/>
    </location>
</feature>
<dbReference type="PROSITE" id="PS51257">
    <property type="entry name" value="PROKAR_LIPOPROTEIN"/>
    <property type="match status" value="1"/>
</dbReference>
<protein>
    <submittedName>
        <fullName evidence="2">Uncharacterized protein</fullName>
    </submittedName>
</protein>
<accession>A0A9X2JHZ0</accession>
<evidence type="ECO:0000256" key="1">
    <source>
        <dbReference type="SAM" id="SignalP"/>
    </source>
</evidence>
<reference evidence="2" key="1">
    <citation type="submission" date="2022-06" db="EMBL/GenBank/DDBJ databases">
        <title>Aeoliella straminimaris, a novel planctomycete from sediments.</title>
        <authorList>
            <person name="Vitorino I.R."/>
            <person name="Lage O.M."/>
        </authorList>
    </citation>
    <scope>NUCLEOTIDE SEQUENCE</scope>
    <source>
        <strain evidence="2">ICT_H6.2</strain>
    </source>
</reference>
<comment type="caution">
    <text evidence="2">The sequence shown here is derived from an EMBL/GenBank/DDBJ whole genome shotgun (WGS) entry which is preliminary data.</text>
</comment>
<dbReference type="Proteomes" id="UP001155241">
    <property type="component" value="Unassembled WGS sequence"/>
</dbReference>
<name>A0A9X2JHZ0_9BACT</name>
<proteinExistence type="predicted"/>
<evidence type="ECO:0000313" key="3">
    <source>
        <dbReference type="Proteomes" id="UP001155241"/>
    </source>
</evidence>